<dbReference type="eggNOG" id="KOG4453">
    <property type="taxonomic scope" value="Eukaryota"/>
</dbReference>
<keyword evidence="7" id="KW-0418">Kinase</keyword>
<evidence type="ECO:0000256" key="7">
    <source>
        <dbReference type="ARBA" id="ARBA00022777"/>
    </source>
</evidence>
<feature type="transmembrane region" description="Helical" evidence="11">
    <location>
        <begin position="41"/>
        <end position="61"/>
    </location>
</feature>
<keyword evidence="9 11" id="KW-1133">Transmembrane helix</keyword>
<evidence type="ECO:0000256" key="10">
    <source>
        <dbReference type="ARBA" id="ARBA00023136"/>
    </source>
</evidence>
<keyword evidence="10 11" id="KW-0472">Membrane</keyword>
<evidence type="ECO:0000256" key="2">
    <source>
        <dbReference type="ARBA" id="ARBA00010794"/>
    </source>
</evidence>
<evidence type="ECO:0000256" key="5">
    <source>
        <dbReference type="ARBA" id="ARBA00022679"/>
    </source>
</evidence>
<accession>I1IV78</accession>
<dbReference type="PANTHER" id="PTHR32523">
    <property type="entry name" value="PHYTOL KINASE 1, CHLOROPLASTIC"/>
    <property type="match status" value="1"/>
</dbReference>
<comment type="subcellular location">
    <subcellularLocation>
        <location evidence="1">Plastid</location>
        <location evidence="1">Chloroplast membrane</location>
        <topology evidence="1">Multi-pass membrane protein</topology>
    </subcellularLocation>
</comment>
<proteinExistence type="inferred from homology"/>
<evidence type="ECO:0000256" key="4">
    <source>
        <dbReference type="ARBA" id="ARBA00022640"/>
    </source>
</evidence>
<dbReference type="FunCoup" id="I1IV78">
    <property type="interactions" value="1"/>
</dbReference>
<dbReference type="Gramene" id="KQJ92638">
    <property type="protein sequence ID" value="KQJ92638"/>
    <property type="gene ID" value="BRADI_4g44950v3"/>
</dbReference>
<sequence>MWTESPLLRDAGAAVLTGAAALAVLRVWEEVGNRALLDQKLCRKLVHISAGLVYFLMWPLFSADDVYAPFLAAIVIALNIVKVILIGLGVVKDEGVVNSMTRHGDHRELLKGPLYYACAIALTTVVFWRTSPISIAVICNLCAGDGVADIVGRRLGHAKLPHNRDKSYAGSVAMFFAGFVASILFMCYFHLFGFVDELSWAVVGAFGATSLAAAVVESLPVSTSLDDNLTVPVASALVGALAFYFVGGAGNLCCGGNGGVSAFDEVAVLALAGSSY</sequence>
<dbReference type="Proteomes" id="UP000008810">
    <property type="component" value="Chromosome 4"/>
</dbReference>
<keyword evidence="14" id="KW-1185">Reference proteome</keyword>
<gene>
    <name evidence="13" type="primary">LOC100838535</name>
    <name evidence="12" type="ORF">BRADI_4g44950v3</name>
</gene>
<organism evidence="12">
    <name type="scientific">Brachypodium distachyon</name>
    <name type="common">Purple false brome</name>
    <name type="synonym">Trachynia distachya</name>
    <dbReference type="NCBI Taxonomy" id="15368"/>
    <lineage>
        <taxon>Eukaryota</taxon>
        <taxon>Viridiplantae</taxon>
        <taxon>Streptophyta</taxon>
        <taxon>Embryophyta</taxon>
        <taxon>Tracheophyta</taxon>
        <taxon>Spermatophyta</taxon>
        <taxon>Magnoliopsida</taxon>
        <taxon>Liliopsida</taxon>
        <taxon>Poales</taxon>
        <taxon>Poaceae</taxon>
        <taxon>BOP clade</taxon>
        <taxon>Pooideae</taxon>
        <taxon>Stipodae</taxon>
        <taxon>Brachypodieae</taxon>
        <taxon>Brachypodium</taxon>
    </lineage>
</organism>
<comment type="similarity">
    <text evidence="2">Belongs to the polyprenol kinase family.</text>
</comment>
<evidence type="ECO:0008006" key="15">
    <source>
        <dbReference type="Google" id="ProtNLM"/>
    </source>
</evidence>
<dbReference type="EnsemblPlants" id="KQJ92638">
    <property type="protein sequence ID" value="KQJ92638"/>
    <property type="gene ID" value="BRADI_4g44950v3"/>
</dbReference>
<dbReference type="GeneID" id="100838535"/>
<reference evidence="12 13" key="1">
    <citation type="journal article" date="2010" name="Nature">
        <title>Genome sequencing and analysis of the model grass Brachypodium distachyon.</title>
        <authorList>
            <consortium name="International Brachypodium Initiative"/>
        </authorList>
    </citation>
    <scope>NUCLEOTIDE SEQUENCE [LARGE SCALE GENOMIC DNA]</scope>
    <source>
        <strain evidence="12 13">Bd21</strain>
    </source>
</reference>
<evidence type="ECO:0000256" key="1">
    <source>
        <dbReference type="ARBA" id="ARBA00004508"/>
    </source>
</evidence>
<keyword evidence="8" id="KW-0809">Transit peptide</keyword>
<keyword evidence="4" id="KW-0934">Plastid</keyword>
<feature type="transmembrane region" description="Helical" evidence="11">
    <location>
        <begin position="198"/>
        <end position="216"/>
    </location>
</feature>
<keyword evidence="3" id="KW-0150">Chloroplast</keyword>
<dbReference type="InterPro" id="IPR039606">
    <property type="entry name" value="Phytol/farnesol_kinase"/>
</dbReference>
<name>I1IV78_BRADI</name>
<evidence type="ECO:0000313" key="14">
    <source>
        <dbReference type="Proteomes" id="UP000008810"/>
    </source>
</evidence>
<evidence type="ECO:0000256" key="6">
    <source>
        <dbReference type="ARBA" id="ARBA00022692"/>
    </source>
</evidence>
<evidence type="ECO:0000256" key="11">
    <source>
        <dbReference type="SAM" id="Phobius"/>
    </source>
</evidence>
<dbReference type="GO" id="GO:0016301">
    <property type="term" value="F:kinase activity"/>
    <property type="evidence" value="ECO:0000318"/>
    <property type="project" value="GO_Central"/>
</dbReference>
<feature type="transmembrane region" description="Helical" evidence="11">
    <location>
        <begin position="172"/>
        <end position="192"/>
    </location>
</feature>
<protein>
    <recommendedName>
        <fullName evidence="15">Phytol kinase</fullName>
    </recommendedName>
</protein>
<evidence type="ECO:0000313" key="12">
    <source>
        <dbReference type="EMBL" id="KQJ92638.1"/>
    </source>
</evidence>
<feature type="transmembrane region" description="Helical" evidence="11">
    <location>
        <begin position="112"/>
        <end position="128"/>
    </location>
</feature>
<dbReference type="KEGG" id="bdi:100838535"/>
<keyword evidence="5" id="KW-0808">Transferase</keyword>
<dbReference type="RefSeq" id="XP_003579056.1">
    <property type="nucleotide sequence ID" value="XM_003579008.4"/>
</dbReference>
<dbReference type="STRING" id="15368.I1IV78"/>
<evidence type="ECO:0000313" key="13">
    <source>
        <dbReference type="EnsemblPlants" id="KQJ92638"/>
    </source>
</evidence>
<dbReference type="GO" id="GO:0031969">
    <property type="term" value="C:chloroplast membrane"/>
    <property type="evidence" value="ECO:0007669"/>
    <property type="project" value="UniProtKB-SubCell"/>
</dbReference>
<feature type="transmembrane region" description="Helical" evidence="11">
    <location>
        <begin position="228"/>
        <end position="247"/>
    </location>
</feature>
<evidence type="ECO:0000256" key="8">
    <source>
        <dbReference type="ARBA" id="ARBA00022946"/>
    </source>
</evidence>
<dbReference type="OrthoDB" id="5673at2759"/>
<feature type="transmembrane region" description="Helical" evidence="11">
    <location>
        <begin position="12"/>
        <end position="29"/>
    </location>
</feature>
<dbReference type="OMA" id="CCFMSSG"/>
<dbReference type="AlphaFoldDB" id="I1IV78"/>
<reference evidence="12" key="2">
    <citation type="submission" date="2017-06" db="EMBL/GenBank/DDBJ databases">
        <title>WGS assembly of Brachypodium distachyon.</title>
        <authorList>
            <consortium name="The International Brachypodium Initiative"/>
            <person name="Lucas S."/>
            <person name="Harmon-Smith M."/>
            <person name="Lail K."/>
            <person name="Tice H."/>
            <person name="Grimwood J."/>
            <person name="Bruce D."/>
            <person name="Barry K."/>
            <person name="Shu S."/>
            <person name="Lindquist E."/>
            <person name="Wang M."/>
            <person name="Pitluck S."/>
            <person name="Vogel J.P."/>
            <person name="Garvin D.F."/>
            <person name="Mockler T.C."/>
            <person name="Schmutz J."/>
            <person name="Rokhsar D."/>
            <person name="Bevan M.W."/>
        </authorList>
    </citation>
    <scope>NUCLEOTIDE SEQUENCE</scope>
    <source>
        <strain evidence="12">Bd21</strain>
    </source>
</reference>
<dbReference type="EMBL" id="CM000883">
    <property type="protein sequence ID" value="KQJ92638.1"/>
    <property type="molecule type" value="Genomic_DNA"/>
</dbReference>
<keyword evidence="6 11" id="KW-0812">Transmembrane</keyword>
<feature type="transmembrane region" description="Helical" evidence="11">
    <location>
        <begin position="67"/>
        <end position="91"/>
    </location>
</feature>
<evidence type="ECO:0000256" key="9">
    <source>
        <dbReference type="ARBA" id="ARBA00022989"/>
    </source>
</evidence>
<reference evidence="13" key="3">
    <citation type="submission" date="2018-08" db="UniProtKB">
        <authorList>
            <consortium name="EnsemblPlants"/>
        </authorList>
    </citation>
    <scope>IDENTIFICATION</scope>
    <source>
        <strain evidence="13">cv. Bd21</strain>
    </source>
</reference>
<dbReference type="HOGENOM" id="CLU_058561_5_0_1"/>
<evidence type="ECO:0000256" key="3">
    <source>
        <dbReference type="ARBA" id="ARBA00022528"/>
    </source>
</evidence>
<dbReference type="PANTHER" id="PTHR32523:SF9">
    <property type="entry name" value="OS12G0105500 PROTEIN"/>
    <property type="match status" value="1"/>
</dbReference>